<reference evidence="2" key="1">
    <citation type="journal article" date="2023" name="Mol. Phylogenet. Evol.">
        <title>Genome-scale phylogeny and comparative genomics of the fungal order Sordariales.</title>
        <authorList>
            <person name="Hensen N."/>
            <person name="Bonometti L."/>
            <person name="Westerberg I."/>
            <person name="Brannstrom I.O."/>
            <person name="Guillou S."/>
            <person name="Cros-Aarteil S."/>
            <person name="Calhoun S."/>
            <person name="Haridas S."/>
            <person name="Kuo A."/>
            <person name="Mondo S."/>
            <person name="Pangilinan J."/>
            <person name="Riley R."/>
            <person name="LaButti K."/>
            <person name="Andreopoulos B."/>
            <person name="Lipzen A."/>
            <person name="Chen C."/>
            <person name="Yan M."/>
            <person name="Daum C."/>
            <person name="Ng V."/>
            <person name="Clum A."/>
            <person name="Steindorff A."/>
            <person name="Ohm R.A."/>
            <person name="Martin F."/>
            <person name="Silar P."/>
            <person name="Natvig D.O."/>
            <person name="Lalanne C."/>
            <person name="Gautier V."/>
            <person name="Ament-Velasquez S.L."/>
            <person name="Kruys A."/>
            <person name="Hutchinson M.I."/>
            <person name="Powell A.J."/>
            <person name="Barry K."/>
            <person name="Miller A.N."/>
            <person name="Grigoriev I.V."/>
            <person name="Debuchy R."/>
            <person name="Gladieux P."/>
            <person name="Hiltunen Thoren M."/>
            <person name="Johannesson H."/>
        </authorList>
    </citation>
    <scope>NUCLEOTIDE SEQUENCE</scope>
    <source>
        <strain evidence="2">CBS 359.72</strain>
    </source>
</reference>
<feature type="region of interest" description="Disordered" evidence="1">
    <location>
        <begin position="138"/>
        <end position="228"/>
    </location>
</feature>
<feature type="region of interest" description="Disordered" evidence="1">
    <location>
        <begin position="295"/>
        <end position="324"/>
    </location>
</feature>
<comment type="caution">
    <text evidence="2">The sequence shown here is derived from an EMBL/GenBank/DDBJ whole genome shotgun (WGS) entry which is preliminary data.</text>
</comment>
<reference evidence="2" key="2">
    <citation type="submission" date="2023-05" db="EMBL/GenBank/DDBJ databases">
        <authorList>
            <consortium name="Lawrence Berkeley National Laboratory"/>
            <person name="Steindorff A."/>
            <person name="Hensen N."/>
            <person name="Bonometti L."/>
            <person name="Westerberg I."/>
            <person name="Brannstrom I.O."/>
            <person name="Guillou S."/>
            <person name="Cros-Aarteil S."/>
            <person name="Calhoun S."/>
            <person name="Haridas S."/>
            <person name="Kuo A."/>
            <person name="Mondo S."/>
            <person name="Pangilinan J."/>
            <person name="Riley R."/>
            <person name="Labutti K."/>
            <person name="Andreopoulos B."/>
            <person name="Lipzen A."/>
            <person name="Chen C."/>
            <person name="Yanf M."/>
            <person name="Daum C."/>
            <person name="Ng V."/>
            <person name="Clum A."/>
            <person name="Ohm R."/>
            <person name="Martin F."/>
            <person name="Silar P."/>
            <person name="Natvig D."/>
            <person name="Lalanne C."/>
            <person name="Gautier V."/>
            <person name="Ament-Velasquez S.L."/>
            <person name="Kruys A."/>
            <person name="Hutchinson M.I."/>
            <person name="Powell A.J."/>
            <person name="Barry K."/>
            <person name="Miller A.N."/>
            <person name="Grigoriev I.V."/>
            <person name="Debuchy R."/>
            <person name="Gladieux P."/>
            <person name="Thoren M.H."/>
            <person name="Johannesson H."/>
        </authorList>
    </citation>
    <scope>NUCLEOTIDE SEQUENCE</scope>
    <source>
        <strain evidence="2">CBS 359.72</strain>
    </source>
</reference>
<feature type="region of interest" description="Disordered" evidence="1">
    <location>
        <begin position="343"/>
        <end position="407"/>
    </location>
</feature>
<proteinExistence type="predicted"/>
<dbReference type="Proteomes" id="UP001303647">
    <property type="component" value="Unassembled WGS sequence"/>
</dbReference>
<gene>
    <name evidence="2" type="ORF">C7999DRAFT_31140</name>
</gene>
<feature type="compositionally biased region" description="Basic and acidic residues" evidence="1">
    <location>
        <begin position="208"/>
        <end position="228"/>
    </location>
</feature>
<protein>
    <submittedName>
        <fullName evidence="2">Uncharacterized protein</fullName>
    </submittedName>
</protein>
<accession>A0AAN7CUP8</accession>
<dbReference type="AlphaFoldDB" id="A0AAN7CUP8"/>
<evidence type="ECO:0000313" key="2">
    <source>
        <dbReference type="EMBL" id="KAK4248376.1"/>
    </source>
</evidence>
<organism evidence="2 3">
    <name type="scientific">Corynascus novoguineensis</name>
    <dbReference type="NCBI Taxonomy" id="1126955"/>
    <lineage>
        <taxon>Eukaryota</taxon>
        <taxon>Fungi</taxon>
        <taxon>Dikarya</taxon>
        <taxon>Ascomycota</taxon>
        <taxon>Pezizomycotina</taxon>
        <taxon>Sordariomycetes</taxon>
        <taxon>Sordariomycetidae</taxon>
        <taxon>Sordariales</taxon>
        <taxon>Chaetomiaceae</taxon>
        <taxon>Corynascus</taxon>
    </lineage>
</organism>
<keyword evidence="3" id="KW-1185">Reference proteome</keyword>
<feature type="compositionally biased region" description="Acidic residues" evidence="1">
    <location>
        <begin position="367"/>
        <end position="387"/>
    </location>
</feature>
<sequence length="491" mass="53496">MDPNTTLFTFMLRTPPSVKAVHLIGSWDNFTRGYTMERDSRRDRGQWKGCYSFKDITCEGEAGSIPKRDGGLKMGHTYYYFYELDGASETHDPSQPSTNTCPYLPGQTVNTLYIPIEQSLRKRSASLTSLNEADFKTMDPTSKFVSPRAAPTPPEPVRRLGTAPFRVQHQKRPSRSPSPNSRWHFSARKLFSRKSSSSLREMQTPQAEDERSLRSEGSRSRDISPESLRRFLVDDASAAEHEHEEQNRPAIDIPEDIAEENEDDDNFATSAVSETMQFTGLSPPPLRALSPARSITSTDDGTVAPAGRNPYLTIPSAPTRPPPSLPSISTARAYAPQPGEFPLSAFVYQPNPESPDSNSPPGFYLSDADDDEDFDVDMEEDEVDEDDSRLTSSGAGAHYHHPRSPPARNIAASLSTYSLPRTAGTDAGKLVGVVAAPATTATTEQSASSAATTTDADAVSGPLMLTSPIPDAGLSDLVSELGWMAGVIGRF</sequence>
<name>A0AAN7CUP8_9PEZI</name>
<dbReference type="PANTHER" id="PTHR40625">
    <property type="entry name" value="GTP-BINDING PROTEIN ESDC-RELATED"/>
    <property type="match status" value="1"/>
</dbReference>
<dbReference type="Gene3D" id="2.60.40.10">
    <property type="entry name" value="Immunoglobulins"/>
    <property type="match status" value="1"/>
</dbReference>
<dbReference type="InterPro" id="IPR013783">
    <property type="entry name" value="Ig-like_fold"/>
</dbReference>
<feature type="compositionally biased region" description="Low complexity" evidence="1">
    <location>
        <begin position="350"/>
        <end position="361"/>
    </location>
</feature>
<evidence type="ECO:0000313" key="3">
    <source>
        <dbReference type="Proteomes" id="UP001303647"/>
    </source>
</evidence>
<dbReference type="EMBL" id="MU857638">
    <property type="protein sequence ID" value="KAK4248376.1"/>
    <property type="molecule type" value="Genomic_DNA"/>
</dbReference>
<evidence type="ECO:0000256" key="1">
    <source>
        <dbReference type="SAM" id="MobiDB-lite"/>
    </source>
</evidence>
<dbReference type="PANTHER" id="PTHR40625:SF1">
    <property type="entry name" value="AMP-ACTIVATED PROTEIN KINASE GLYCOGEN-BINDING DOMAIN-CONTAINING PROTEIN"/>
    <property type="match status" value="1"/>
</dbReference>